<evidence type="ECO:0000256" key="1">
    <source>
        <dbReference type="ARBA" id="ARBA00022500"/>
    </source>
</evidence>
<evidence type="ECO:0000313" key="4">
    <source>
        <dbReference type="Proteomes" id="UP000019486"/>
    </source>
</evidence>
<evidence type="ECO:0000313" key="3">
    <source>
        <dbReference type="EMBL" id="EWY37389.1"/>
    </source>
</evidence>
<reference evidence="3 4" key="1">
    <citation type="submission" date="2013-08" db="EMBL/GenBank/DDBJ databases">
        <title>The genome sequence of Skermanella stibiiresistens.</title>
        <authorList>
            <person name="Zhu W."/>
            <person name="Wang G."/>
        </authorList>
    </citation>
    <scope>NUCLEOTIDE SEQUENCE [LARGE SCALE GENOMIC DNA]</scope>
    <source>
        <strain evidence="3 4">SB22</strain>
    </source>
</reference>
<name>W9GUC7_9PROT</name>
<dbReference type="Proteomes" id="UP000019486">
    <property type="component" value="Unassembled WGS sequence"/>
</dbReference>
<gene>
    <name evidence="3" type="ORF">N825_11560</name>
</gene>
<dbReference type="Gene3D" id="3.40.1550.10">
    <property type="entry name" value="CheC-like"/>
    <property type="match status" value="1"/>
</dbReference>
<dbReference type="EMBL" id="AVFL01000027">
    <property type="protein sequence ID" value="EWY37389.1"/>
    <property type="molecule type" value="Genomic_DNA"/>
</dbReference>
<comment type="caution">
    <text evidence="3">The sequence shown here is derived from an EMBL/GenBank/DDBJ whole genome shotgun (WGS) entry which is preliminary data.</text>
</comment>
<dbReference type="GO" id="GO:0006935">
    <property type="term" value="P:chemotaxis"/>
    <property type="evidence" value="ECO:0007669"/>
    <property type="project" value="UniProtKB-KW"/>
</dbReference>
<evidence type="ECO:0000259" key="2">
    <source>
        <dbReference type="Pfam" id="PF13690"/>
    </source>
</evidence>
<sequence>MNALEHGITEEAVTAFIDEALASFPEPPSPVLSRTDTRVVVARIGLSGAWNGMLVFRVPAPLAACLASTLFGVPAAETTSAERTDVVAELCNTVGGNIKGLIRGAAALSLPIVTERHAEVVGQQTATPSGTVAVNLVHSFLGRFILVQVIENADGAP</sequence>
<dbReference type="Pfam" id="PF13690">
    <property type="entry name" value="CheX"/>
    <property type="match status" value="1"/>
</dbReference>
<dbReference type="STRING" id="1385369.N825_11560"/>
<protein>
    <recommendedName>
        <fullName evidence="2">Chemotaxis phosphatase CheX-like domain-containing protein</fullName>
    </recommendedName>
</protein>
<organism evidence="3 4">
    <name type="scientific">Skermanella stibiiresistens SB22</name>
    <dbReference type="NCBI Taxonomy" id="1385369"/>
    <lineage>
        <taxon>Bacteria</taxon>
        <taxon>Pseudomonadati</taxon>
        <taxon>Pseudomonadota</taxon>
        <taxon>Alphaproteobacteria</taxon>
        <taxon>Rhodospirillales</taxon>
        <taxon>Azospirillaceae</taxon>
        <taxon>Skermanella</taxon>
    </lineage>
</organism>
<keyword evidence="1" id="KW-0145">Chemotaxis</keyword>
<accession>W9GUC7</accession>
<dbReference type="OrthoDB" id="5402373at2"/>
<dbReference type="AlphaFoldDB" id="W9GUC7"/>
<dbReference type="InterPro" id="IPR028051">
    <property type="entry name" value="CheX-like_dom"/>
</dbReference>
<dbReference type="InterPro" id="IPR028976">
    <property type="entry name" value="CheC-like_sf"/>
</dbReference>
<keyword evidence="4" id="KW-1185">Reference proteome</keyword>
<feature type="domain" description="Chemotaxis phosphatase CheX-like" evidence="2">
    <location>
        <begin position="40"/>
        <end position="118"/>
    </location>
</feature>
<dbReference type="RefSeq" id="WP_037459012.1">
    <property type="nucleotide sequence ID" value="NZ_AVFL01000027.1"/>
</dbReference>
<dbReference type="SUPFAM" id="SSF103039">
    <property type="entry name" value="CheC-like"/>
    <property type="match status" value="1"/>
</dbReference>
<proteinExistence type="predicted"/>